<evidence type="ECO:0000313" key="3">
    <source>
        <dbReference type="EMBL" id="KIK51376.1"/>
    </source>
</evidence>
<accession>A0A0D0BAQ0</accession>
<protein>
    <recommendedName>
        <fullName evidence="2">DUF6533 domain-containing protein</fullName>
    </recommendedName>
</protein>
<name>A0A0D0BAQ0_9AGAR</name>
<keyword evidence="4" id="KW-1185">Reference proteome</keyword>
<sequence>MSLTDIRIAINGRQCNYWHMAAISLLFYDHLLTFKTESKCLWKRQLNSSTCLFFLHRYFNPIAMAITFVSLFSNLPVSCKAWSNVREGILIVAQLIVTFIMTMRLYALYGCNKRLLYLLFAIIAVFLCAAAITTFTVHLTPPTALPSGECSTQLDFNNASRAAVAWMSIFIYDVLIFGLAVHNAFKTRKEFRMFKTFEDPFSLRAILLRDGAIYFGVITMINLANILSFYLLEDCMRGGLGPFASSLSVTLVSRLMLNLHQANDAGICSTQPSLEVQTQIVFRRISIDGHDD</sequence>
<evidence type="ECO:0000259" key="2">
    <source>
        <dbReference type="Pfam" id="PF20151"/>
    </source>
</evidence>
<dbReference type="EMBL" id="KN834865">
    <property type="protein sequence ID" value="KIK51376.1"/>
    <property type="molecule type" value="Genomic_DNA"/>
</dbReference>
<feature type="transmembrane region" description="Helical" evidence="1">
    <location>
        <begin position="89"/>
        <end position="109"/>
    </location>
</feature>
<evidence type="ECO:0000256" key="1">
    <source>
        <dbReference type="SAM" id="Phobius"/>
    </source>
</evidence>
<feature type="domain" description="DUF6533" evidence="2">
    <location>
        <begin position="17"/>
        <end position="59"/>
    </location>
</feature>
<keyword evidence="1" id="KW-1133">Transmembrane helix</keyword>
<dbReference type="Pfam" id="PF20151">
    <property type="entry name" value="DUF6533"/>
    <property type="match status" value="1"/>
</dbReference>
<evidence type="ECO:0000313" key="4">
    <source>
        <dbReference type="Proteomes" id="UP000053593"/>
    </source>
</evidence>
<reference evidence="3 4" key="1">
    <citation type="submission" date="2014-04" db="EMBL/GenBank/DDBJ databases">
        <title>Evolutionary Origins and Diversification of the Mycorrhizal Mutualists.</title>
        <authorList>
            <consortium name="DOE Joint Genome Institute"/>
            <consortium name="Mycorrhizal Genomics Consortium"/>
            <person name="Kohler A."/>
            <person name="Kuo A."/>
            <person name="Nagy L.G."/>
            <person name="Floudas D."/>
            <person name="Copeland A."/>
            <person name="Barry K.W."/>
            <person name="Cichocki N."/>
            <person name="Veneault-Fourrey C."/>
            <person name="LaButti K."/>
            <person name="Lindquist E.A."/>
            <person name="Lipzen A."/>
            <person name="Lundell T."/>
            <person name="Morin E."/>
            <person name="Murat C."/>
            <person name="Riley R."/>
            <person name="Ohm R."/>
            <person name="Sun H."/>
            <person name="Tunlid A."/>
            <person name="Henrissat B."/>
            <person name="Grigoriev I.V."/>
            <person name="Hibbett D.S."/>
            <person name="Martin F."/>
        </authorList>
    </citation>
    <scope>NUCLEOTIDE SEQUENCE [LARGE SCALE GENOMIC DNA]</scope>
    <source>
        <strain evidence="3 4">FD-317 M1</strain>
    </source>
</reference>
<feature type="transmembrane region" description="Helical" evidence="1">
    <location>
        <begin position="212"/>
        <end position="232"/>
    </location>
</feature>
<dbReference type="AlphaFoldDB" id="A0A0D0BAQ0"/>
<gene>
    <name evidence="3" type="ORF">GYMLUDRAFT_396296</name>
</gene>
<dbReference type="Proteomes" id="UP000053593">
    <property type="component" value="Unassembled WGS sequence"/>
</dbReference>
<dbReference type="HOGENOM" id="CLU_035509_7_0_1"/>
<feature type="transmembrane region" description="Helical" evidence="1">
    <location>
        <begin position="116"/>
        <end position="137"/>
    </location>
</feature>
<dbReference type="OrthoDB" id="2686513at2759"/>
<feature type="transmembrane region" description="Helical" evidence="1">
    <location>
        <begin position="163"/>
        <end position="185"/>
    </location>
</feature>
<proteinExistence type="predicted"/>
<keyword evidence="1" id="KW-0812">Transmembrane</keyword>
<feature type="transmembrane region" description="Helical" evidence="1">
    <location>
        <begin position="55"/>
        <end position="77"/>
    </location>
</feature>
<dbReference type="InterPro" id="IPR045340">
    <property type="entry name" value="DUF6533"/>
</dbReference>
<organism evidence="3 4">
    <name type="scientific">Collybiopsis luxurians FD-317 M1</name>
    <dbReference type="NCBI Taxonomy" id="944289"/>
    <lineage>
        <taxon>Eukaryota</taxon>
        <taxon>Fungi</taxon>
        <taxon>Dikarya</taxon>
        <taxon>Basidiomycota</taxon>
        <taxon>Agaricomycotina</taxon>
        <taxon>Agaricomycetes</taxon>
        <taxon>Agaricomycetidae</taxon>
        <taxon>Agaricales</taxon>
        <taxon>Marasmiineae</taxon>
        <taxon>Omphalotaceae</taxon>
        <taxon>Collybiopsis</taxon>
        <taxon>Collybiopsis luxurians</taxon>
    </lineage>
</organism>
<keyword evidence="1" id="KW-0472">Membrane</keyword>